<dbReference type="WBParaSite" id="HPBE_0002078601-mRNA-1">
    <property type="protein sequence ID" value="HPBE_0002078601-mRNA-1"/>
    <property type="gene ID" value="HPBE_0002078601"/>
</dbReference>
<dbReference type="GO" id="GO:0016746">
    <property type="term" value="F:acyltransferase activity"/>
    <property type="evidence" value="ECO:0007669"/>
    <property type="project" value="UniProtKB-KW"/>
</dbReference>
<reference evidence="10" key="2">
    <citation type="submission" date="2019-09" db="UniProtKB">
        <authorList>
            <consortium name="WormBaseParasite"/>
        </authorList>
    </citation>
    <scope>IDENTIFICATION</scope>
</reference>
<keyword evidence="2" id="KW-0808">Transferase</keyword>
<keyword evidence="6" id="KW-0012">Acyltransferase</keyword>
<dbReference type="AlphaFoldDB" id="A0A183GEM0"/>
<evidence type="ECO:0000313" key="8">
    <source>
        <dbReference type="EMBL" id="VDP21814.1"/>
    </source>
</evidence>
<evidence type="ECO:0000313" key="10">
    <source>
        <dbReference type="WBParaSite" id="HPBE_0002078601-mRNA-1"/>
    </source>
</evidence>
<organism evidence="9 10">
    <name type="scientific">Heligmosomoides polygyrus</name>
    <name type="common">Parasitic roundworm</name>
    <dbReference type="NCBI Taxonomy" id="6339"/>
    <lineage>
        <taxon>Eukaryota</taxon>
        <taxon>Metazoa</taxon>
        <taxon>Ecdysozoa</taxon>
        <taxon>Nematoda</taxon>
        <taxon>Chromadorea</taxon>
        <taxon>Rhabditida</taxon>
        <taxon>Rhabditina</taxon>
        <taxon>Rhabditomorpha</taxon>
        <taxon>Strongyloidea</taxon>
        <taxon>Heligmosomidae</taxon>
        <taxon>Heligmosomoides</taxon>
    </lineage>
</organism>
<keyword evidence="5" id="KW-0472">Membrane</keyword>
<protein>
    <submittedName>
        <fullName evidence="10">HORMA domain-containing protein</fullName>
    </submittedName>
</protein>
<dbReference type="Pfam" id="PF03062">
    <property type="entry name" value="MBOAT"/>
    <property type="match status" value="1"/>
</dbReference>
<keyword evidence="3" id="KW-0812">Transmembrane</keyword>
<dbReference type="PANTHER" id="PTHR13906:SF4">
    <property type="entry name" value="LYSOPHOSPHOLIPID ACYLTRANSFERASE 6"/>
    <property type="match status" value="1"/>
</dbReference>
<dbReference type="GO" id="GO:0030258">
    <property type="term" value="P:lipid modification"/>
    <property type="evidence" value="ECO:0007669"/>
    <property type="project" value="TreeGrafter"/>
</dbReference>
<keyword evidence="9" id="KW-1185">Reference proteome</keyword>
<evidence type="ECO:0000256" key="3">
    <source>
        <dbReference type="ARBA" id="ARBA00022692"/>
    </source>
</evidence>
<accession>A0A3P8CQK0</accession>
<dbReference type="Proteomes" id="UP000050761">
    <property type="component" value="Unassembled WGS sequence"/>
</dbReference>
<dbReference type="PANTHER" id="PTHR13906">
    <property type="entry name" value="PORCUPINE"/>
    <property type="match status" value="1"/>
</dbReference>
<evidence type="ECO:0000256" key="2">
    <source>
        <dbReference type="ARBA" id="ARBA00022679"/>
    </source>
</evidence>
<sequence>MSYLLFIHFFRWLILTKYYLDITGPMMVSVQKITTLAFSIHDGKVKKAEELTEIQLREAITEVPSLLEYMSYIFNFQTALTGPVNFYSDYVAFLDGQHVVPTEDGKVPSAVSTAFRKLAESVLYLLIIAKFGALYPAEIIAEPEDRPRSGRPSTVENSIVLDAVKEDPEMTLAIMRRDSAVPIQQSSVGSSLSSSEKC</sequence>
<feature type="chain" id="PRO_5044552034" evidence="7">
    <location>
        <begin position="17"/>
        <end position="198"/>
    </location>
</feature>
<evidence type="ECO:0000256" key="4">
    <source>
        <dbReference type="ARBA" id="ARBA00022989"/>
    </source>
</evidence>
<dbReference type="InterPro" id="IPR049941">
    <property type="entry name" value="LPLAT_7/PORCN-like"/>
</dbReference>
<keyword evidence="7" id="KW-0732">Signal</keyword>
<feature type="signal peptide" evidence="7">
    <location>
        <begin position="1"/>
        <end position="16"/>
    </location>
</feature>
<gene>
    <name evidence="8" type="ORF">HPBE_LOCUS20785</name>
</gene>
<dbReference type="OrthoDB" id="286734at2759"/>
<evidence type="ECO:0000313" key="9">
    <source>
        <dbReference type="Proteomes" id="UP000050761"/>
    </source>
</evidence>
<comment type="subcellular location">
    <subcellularLocation>
        <location evidence="1">Membrane</location>
        <topology evidence="1">Multi-pass membrane protein</topology>
    </subcellularLocation>
</comment>
<proteinExistence type="predicted"/>
<evidence type="ECO:0000256" key="6">
    <source>
        <dbReference type="ARBA" id="ARBA00023315"/>
    </source>
</evidence>
<name>A0A183GEM0_HELPZ</name>
<dbReference type="InterPro" id="IPR004299">
    <property type="entry name" value="MBOAT_fam"/>
</dbReference>
<reference evidence="8 9" key="1">
    <citation type="submission" date="2018-11" db="EMBL/GenBank/DDBJ databases">
        <authorList>
            <consortium name="Pathogen Informatics"/>
        </authorList>
    </citation>
    <scope>NUCLEOTIDE SEQUENCE [LARGE SCALE GENOMIC DNA]</scope>
</reference>
<evidence type="ECO:0000256" key="5">
    <source>
        <dbReference type="ARBA" id="ARBA00023136"/>
    </source>
</evidence>
<dbReference type="EMBL" id="UZAH01032440">
    <property type="protein sequence ID" value="VDP21814.1"/>
    <property type="molecule type" value="Genomic_DNA"/>
</dbReference>
<dbReference type="GO" id="GO:0016020">
    <property type="term" value="C:membrane"/>
    <property type="evidence" value="ECO:0007669"/>
    <property type="project" value="UniProtKB-SubCell"/>
</dbReference>
<keyword evidence="4" id="KW-1133">Transmembrane helix</keyword>
<evidence type="ECO:0000256" key="7">
    <source>
        <dbReference type="SAM" id="SignalP"/>
    </source>
</evidence>
<evidence type="ECO:0000256" key="1">
    <source>
        <dbReference type="ARBA" id="ARBA00004141"/>
    </source>
</evidence>
<accession>A0A183GEM0</accession>